<dbReference type="EMBL" id="FTOJ01000005">
    <property type="protein sequence ID" value="SIS87733.1"/>
    <property type="molecule type" value="Genomic_DNA"/>
</dbReference>
<evidence type="ECO:0000313" key="4">
    <source>
        <dbReference type="Proteomes" id="UP000238314"/>
    </source>
</evidence>
<reference evidence="1 4" key="1">
    <citation type="submission" date="2016-11" db="EMBL/GenBank/DDBJ databases">
        <title>Whole genomes of Flavobacteriaceae.</title>
        <authorList>
            <person name="Stine C."/>
            <person name="Li C."/>
            <person name="Tadesse D."/>
        </authorList>
    </citation>
    <scope>NUCLEOTIDE SEQUENCE [LARGE SCALE GENOMIC DNA]</scope>
    <source>
        <strain evidence="1 4">DSM 21068</strain>
    </source>
</reference>
<evidence type="ECO:0000313" key="1">
    <source>
        <dbReference type="EMBL" id="PQA93437.1"/>
    </source>
</evidence>
<dbReference type="EMBL" id="MUGO01000013">
    <property type="protein sequence ID" value="PQA93437.1"/>
    <property type="molecule type" value="Genomic_DNA"/>
</dbReference>
<dbReference type="AlphaFoldDB" id="A0A1N7MNL1"/>
<sequence>MKHLFLVIAVFVFNNCFSQNDLELKIINDTIKKVSKFDNNNIVYALKNNSNKTYLIILDSDEFNEDGEYHVERQFVGLPDYYIFEKKTLLPVQHAFHNGENEFKVDKNSSDFKKFRQSYSKFFSHQDLEIAFRISKKIVKLKPQEEKYFSTRVNFPAYKRRFIDLKNKSEYYFQISLQTPKEIVEKYYQPIRNINNKDSIFVGQIFSNKIPLIYKVYNDK</sequence>
<dbReference type="RefSeq" id="WP_076451754.1">
    <property type="nucleotide sequence ID" value="NZ_FTOJ01000005.1"/>
</dbReference>
<evidence type="ECO:0000313" key="3">
    <source>
        <dbReference type="Proteomes" id="UP000186246"/>
    </source>
</evidence>
<dbReference type="Proteomes" id="UP000238314">
    <property type="component" value="Unassembled WGS sequence"/>
</dbReference>
<reference evidence="2" key="3">
    <citation type="submission" date="2017-01" db="EMBL/GenBank/DDBJ databases">
        <authorList>
            <person name="Mah S.A."/>
            <person name="Swanson W.J."/>
            <person name="Moy G.W."/>
            <person name="Vacquier V.D."/>
        </authorList>
    </citation>
    <scope>NUCLEOTIDE SEQUENCE [LARGE SCALE GENOMIC DNA]</scope>
    <source>
        <strain evidence="2">DSM 21068</strain>
    </source>
</reference>
<protein>
    <submittedName>
        <fullName evidence="2">Uncharacterized protein</fullName>
    </submittedName>
</protein>
<dbReference type="STRING" id="551459.SAMN05421796_10587"/>
<keyword evidence="4" id="KW-1185">Reference proteome</keyword>
<proteinExistence type="predicted"/>
<gene>
    <name evidence="1" type="ORF">B0A70_09800</name>
    <name evidence="2" type="ORF">SAMN05421796_10587</name>
</gene>
<dbReference type="OrthoDB" id="1247579at2"/>
<evidence type="ECO:0000313" key="2">
    <source>
        <dbReference type="EMBL" id="SIS87733.1"/>
    </source>
</evidence>
<organism evidence="2 3">
    <name type="scientific">Chryseobacterium piscicola</name>
    <dbReference type="NCBI Taxonomy" id="551459"/>
    <lineage>
        <taxon>Bacteria</taxon>
        <taxon>Pseudomonadati</taxon>
        <taxon>Bacteroidota</taxon>
        <taxon>Flavobacteriia</taxon>
        <taxon>Flavobacteriales</taxon>
        <taxon>Weeksellaceae</taxon>
        <taxon>Chryseobacterium group</taxon>
        <taxon>Chryseobacterium</taxon>
    </lineage>
</organism>
<reference evidence="3" key="2">
    <citation type="submission" date="2017-01" db="EMBL/GenBank/DDBJ databases">
        <authorList>
            <person name="Varghese N."/>
            <person name="Submissions S."/>
        </authorList>
    </citation>
    <scope>NUCLEOTIDE SEQUENCE [LARGE SCALE GENOMIC DNA]</scope>
    <source>
        <strain evidence="3">DSM 21068</strain>
    </source>
</reference>
<accession>A0A1N7MNL1</accession>
<name>A0A1N7MNL1_9FLAO</name>
<dbReference type="Proteomes" id="UP000186246">
    <property type="component" value="Unassembled WGS sequence"/>
</dbReference>